<dbReference type="SUPFAM" id="SSF51197">
    <property type="entry name" value="Clavaminate synthase-like"/>
    <property type="match status" value="1"/>
</dbReference>
<dbReference type="KEGG" id="lvs:LOKVESSMR4R_00622"/>
<dbReference type="RefSeq" id="WP_087206254.1">
    <property type="nucleotide sequence ID" value="NZ_CP021431.1"/>
</dbReference>
<keyword evidence="1" id="KW-0223">Dioxygenase</keyword>
<dbReference type="Gene3D" id="2.60.120.620">
    <property type="entry name" value="q2cbj1_9rhob like domain"/>
    <property type="match status" value="1"/>
</dbReference>
<evidence type="ECO:0000313" key="1">
    <source>
        <dbReference type="EMBL" id="ART99957.1"/>
    </source>
</evidence>
<evidence type="ECO:0000313" key="2">
    <source>
        <dbReference type="Proteomes" id="UP000195273"/>
    </source>
</evidence>
<protein>
    <submittedName>
        <fullName evidence="1">Phytanoyl-CoA dioxygenase (PhyH)</fullName>
    </submittedName>
</protein>
<keyword evidence="2" id="KW-1185">Reference proteome</keyword>
<dbReference type="EMBL" id="CP021431">
    <property type="protein sequence ID" value="ART99957.1"/>
    <property type="molecule type" value="Genomic_DNA"/>
</dbReference>
<dbReference type="AlphaFoldDB" id="A0A1Y0E8X8"/>
<organism evidence="1 2">
    <name type="scientific">Yoonia vestfoldensis</name>
    <dbReference type="NCBI Taxonomy" id="245188"/>
    <lineage>
        <taxon>Bacteria</taxon>
        <taxon>Pseudomonadati</taxon>
        <taxon>Pseudomonadota</taxon>
        <taxon>Alphaproteobacteria</taxon>
        <taxon>Rhodobacterales</taxon>
        <taxon>Paracoccaceae</taxon>
        <taxon>Yoonia</taxon>
    </lineage>
</organism>
<dbReference type="GO" id="GO:0048244">
    <property type="term" value="F:phytanoyl-CoA dioxygenase activity"/>
    <property type="evidence" value="ECO:0007669"/>
    <property type="project" value="InterPro"/>
</dbReference>
<proteinExistence type="predicted"/>
<dbReference type="GO" id="GO:0001561">
    <property type="term" value="P:fatty acid alpha-oxidation"/>
    <property type="evidence" value="ECO:0007669"/>
    <property type="project" value="InterPro"/>
</dbReference>
<dbReference type="OrthoDB" id="3562306at2"/>
<dbReference type="Proteomes" id="UP000195273">
    <property type="component" value="Chromosome"/>
</dbReference>
<dbReference type="PANTHER" id="PTHR21308">
    <property type="entry name" value="PHYTANOYL-COA ALPHA-HYDROXYLASE"/>
    <property type="match status" value="1"/>
</dbReference>
<dbReference type="PANTHER" id="PTHR21308:SF8">
    <property type="entry name" value="PHYTANOYL-COA DIOXYGENASE FAMILY PROTEIN (AFU_ORTHOLOGUE AFUA_2G09620)"/>
    <property type="match status" value="1"/>
</dbReference>
<sequence length="390" mass="41740">MTLDATPHGTGFYDQAACDLADFAALTGQTIDMSTIPNATAAPKNIPVYDMTALAAHLDSAQARKVLMAEWAGILQRGAGVFVLRQACTDHAAIDAATAAYMQIIAAERAEGGAAADHFAAAGSNDRIWNSLQKLAIAAPDVFTRYFASPAIDAACEAWLGPQYQMTAQINLVHPGGQAQRAHRDYHLGFQTADISATYPAHVHDLSPLMTLQGGIAHCDMSIESGPTKLLPFSQLYRPGYAAWRRDDFRAHFETHCVQLPLDKGDAVFFNPALFHAAGSNASADIHRMVNLLQVSSAFGRAMESVDRAAMCRAVFPALCQTDLPPAARDAVLNATAEGYSFPTNLDRDPPVGGLAPRTQKDILRDAVQQGWTPEALDDALNALAARQIA</sequence>
<keyword evidence="1" id="KW-0560">Oxidoreductase</keyword>
<accession>A0A1Y0E8X8</accession>
<dbReference type="InterPro" id="IPR008775">
    <property type="entry name" value="Phytyl_CoA_dOase-like"/>
</dbReference>
<reference evidence="1 2" key="1">
    <citation type="submission" date="2017-05" db="EMBL/GenBank/DDBJ databases">
        <title>Genome Sequence of Loktanella vestfoldensis Strain SMR4r Isolated from a Culture of the Diatom Skeletonema marinoi.</title>
        <authorList>
            <person name="Topel M."/>
            <person name="Pinder M.I.M."/>
            <person name="Johansson O.N."/>
            <person name="Kourtchenko O."/>
            <person name="Godhe A."/>
            <person name="Clarke A.K."/>
        </authorList>
    </citation>
    <scope>NUCLEOTIDE SEQUENCE [LARGE SCALE GENOMIC DNA]</scope>
    <source>
        <strain evidence="1 2">SMR4r</strain>
    </source>
</reference>
<gene>
    <name evidence="1" type="ORF">LOKVESSMR4R_00622</name>
</gene>
<dbReference type="InterPro" id="IPR047128">
    <property type="entry name" value="PhyH"/>
</dbReference>
<dbReference type="Pfam" id="PF05721">
    <property type="entry name" value="PhyH"/>
    <property type="match status" value="1"/>
</dbReference>
<name>A0A1Y0E8X8_9RHOB</name>